<evidence type="ECO:0000256" key="1">
    <source>
        <dbReference type="SAM" id="MobiDB-lite"/>
    </source>
</evidence>
<proteinExistence type="predicted"/>
<dbReference type="RefSeq" id="WP_326504851.1">
    <property type="nucleotide sequence ID" value="NZ_JAWIIV010000002.1"/>
</dbReference>
<feature type="region of interest" description="Disordered" evidence="1">
    <location>
        <begin position="26"/>
        <end position="57"/>
    </location>
</feature>
<evidence type="ECO:0008006" key="5">
    <source>
        <dbReference type="Google" id="ProtNLM"/>
    </source>
</evidence>
<accession>A0ABU6J382</accession>
<organism evidence="3 4">
    <name type="scientific">Noviherbaspirillum album</name>
    <dbReference type="NCBI Taxonomy" id="3080276"/>
    <lineage>
        <taxon>Bacteria</taxon>
        <taxon>Pseudomonadati</taxon>
        <taxon>Pseudomonadota</taxon>
        <taxon>Betaproteobacteria</taxon>
        <taxon>Burkholderiales</taxon>
        <taxon>Oxalobacteraceae</taxon>
        <taxon>Noviherbaspirillum</taxon>
    </lineage>
</organism>
<name>A0ABU6J382_9BURK</name>
<protein>
    <recommendedName>
        <fullName evidence="5">Lipoprotein</fullName>
    </recommendedName>
</protein>
<sequence length="106" mass="11525">MKSTIHLTAAFPAVLVILALTGCASRQDAQNRQHQADAATSTPTGASGGGSTGNQMSMMDMKTMCDKHNKMMSAKTPEEKKSMGTHMETMSPEMRQKHMTMMEKCN</sequence>
<keyword evidence="2" id="KW-0732">Signal</keyword>
<evidence type="ECO:0000256" key="2">
    <source>
        <dbReference type="SAM" id="SignalP"/>
    </source>
</evidence>
<dbReference type="Proteomes" id="UP001352263">
    <property type="component" value="Unassembled WGS sequence"/>
</dbReference>
<dbReference type="EMBL" id="JAWIIV010000002">
    <property type="protein sequence ID" value="MEC4718096.1"/>
    <property type="molecule type" value="Genomic_DNA"/>
</dbReference>
<feature type="region of interest" description="Disordered" evidence="1">
    <location>
        <begin position="72"/>
        <end position="106"/>
    </location>
</feature>
<evidence type="ECO:0000313" key="3">
    <source>
        <dbReference type="EMBL" id="MEC4718096.1"/>
    </source>
</evidence>
<comment type="caution">
    <text evidence="3">The sequence shown here is derived from an EMBL/GenBank/DDBJ whole genome shotgun (WGS) entry which is preliminary data.</text>
</comment>
<feature type="chain" id="PRO_5046512230" description="Lipoprotein" evidence="2">
    <location>
        <begin position="25"/>
        <end position="106"/>
    </location>
</feature>
<feature type="signal peptide" evidence="2">
    <location>
        <begin position="1"/>
        <end position="24"/>
    </location>
</feature>
<evidence type="ECO:0000313" key="4">
    <source>
        <dbReference type="Proteomes" id="UP001352263"/>
    </source>
</evidence>
<keyword evidence="4" id="KW-1185">Reference proteome</keyword>
<reference evidence="3 4" key="1">
    <citation type="submission" date="2023-10" db="EMBL/GenBank/DDBJ databases">
        <title>Noviherbaspirillum sp. CPCC 100848 genome assembly.</title>
        <authorList>
            <person name="Li X.Y."/>
            <person name="Fang X.M."/>
        </authorList>
    </citation>
    <scope>NUCLEOTIDE SEQUENCE [LARGE SCALE GENOMIC DNA]</scope>
    <source>
        <strain evidence="3 4">CPCC 100848</strain>
    </source>
</reference>
<dbReference type="PROSITE" id="PS51257">
    <property type="entry name" value="PROKAR_LIPOPROTEIN"/>
    <property type="match status" value="1"/>
</dbReference>
<gene>
    <name evidence="3" type="ORF">RY831_02960</name>
</gene>